<feature type="domain" description="ABC-2 type transporter transmembrane" evidence="10">
    <location>
        <begin position="41"/>
        <end position="241"/>
    </location>
</feature>
<dbReference type="GO" id="GO:0005886">
    <property type="term" value="C:plasma membrane"/>
    <property type="evidence" value="ECO:0007669"/>
    <property type="project" value="UniProtKB-SubCell"/>
</dbReference>
<keyword evidence="6 9" id="KW-1133">Transmembrane helix</keyword>
<sequence>MSATLDKPMRAWIATGEQDRASRVRDCIADFSEGLAKRELWLFLGWRDVRKHYSRSILGPFWLTLSMGVMVGGLGVLYSEIFGQDIHDYLPFLAIGFIMWGLIGTTITGSCDIFSGAATAVRQIRMPMSVYLFQFMWKQLITFGHNFIIYIVVAMVFGIWPGLNGLLFIPALALVTLNGLFVAMILGPLCARFRDIPMIVASVIQVIFFMTPILWNASMVPNRAFFLAANPFYHFIEITRDPLLGGTGLLQNWLACIGITIVTGTVAFFFFARYRSRIAYWA</sequence>
<dbReference type="Pfam" id="PF01061">
    <property type="entry name" value="ABC2_membrane"/>
    <property type="match status" value="1"/>
</dbReference>
<protein>
    <submittedName>
        <fullName evidence="11">ABC-2 type transport system permease protein/lipopolysaccharide transport system permease protein</fullName>
    </submittedName>
</protein>
<dbReference type="EMBL" id="JACIEK010000004">
    <property type="protein sequence ID" value="MBB3998225.1"/>
    <property type="molecule type" value="Genomic_DNA"/>
</dbReference>
<evidence type="ECO:0000256" key="7">
    <source>
        <dbReference type="ARBA" id="ARBA00023047"/>
    </source>
</evidence>
<evidence type="ECO:0000256" key="5">
    <source>
        <dbReference type="ARBA" id="ARBA00022692"/>
    </source>
</evidence>
<evidence type="ECO:0000256" key="2">
    <source>
        <dbReference type="ARBA" id="ARBA00007783"/>
    </source>
</evidence>
<dbReference type="GO" id="GO:0015920">
    <property type="term" value="P:lipopolysaccharide transport"/>
    <property type="evidence" value="ECO:0007669"/>
    <property type="project" value="TreeGrafter"/>
</dbReference>
<name>A0A7W6H3Y4_9HYPH</name>
<feature type="transmembrane region" description="Helical" evidence="9">
    <location>
        <begin position="90"/>
        <end position="119"/>
    </location>
</feature>
<dbReference type="GO" id="GO:0015774">
    <property type="term" value="P:polysaccharide transport"/>
    <property type="evidence" value="ECO:0007669"/>
    <property type="project" value="UniProtKB-KW"/>
</dbReference>
<accession>A0A7W6H3Y4</accession>
<feature type="transmembrane region" description="Helical" evidence="9">
    <location>
        <begin position="250"/>
        <end position="272"/>
    </location>
</feature>
<reference evidence="11 12" key="1">
    <citation type="submission" date="2020-08" db="EMBL/GenBank/DDBJ databases">
        <title>Genomic Encyclopedia of Type Strains, Phase IV (KMG-IV): sequencing the most valuable type-strain genomes for metagenomic binning, comparative biology and taxonomic classification.</title>
        <authorList>
            <person name="Goeker M."/>
        </authorList>
    </citation>
    <scope>NUCLEOTIDE SEQUENCE [LARGE SCALE GENOMIC DNA]</scope>
    <source>
        <strain evidence="11 12">DSM 102238</strain>
    </source>
</reference>
<evidence type="ECO:0000256" key="9">
    <source>
        <dbReference type="SAM" id="Phobius"/>
    </source>
</evidence>
<evidence type="ECO:0000256" key="4">
    <source>
        <dbReference type="ARBA" id="ARBA00022475"/>
    </source>
</evidence>
<keyword evidence="4" id="KW-1003">Cell membrane</keyword>
<dbReference type="Proteomes" id="UP000542776">
    <property type="component" value="Unassembled WGS sequence"/>
</dbReference>
<evidence type="ECO:0000256" key="6">
    <source>
        <dbReference type="ARBA" id="ARBA00022989"/>
    </source>
</evidence>
<dbReference type="GO" id="GO:0140359">
    <property type="term" value="F:ABC-type transporter activity"/>
    <property type="evidence" value="ECO:0007669"/>
    <property type="project" value="InterPro"/>
</dbReference>
<feature type="transmembrane region" description="Helical" evidence="9">
    <location>
        <begin position="57"/>
        <end position="78"/>
    </location>
</feature>
<comment type="subcellular location">
    <subcellularLocation>
        <location evidence="1">Cell membrane</location>
        <topology evidence="1">Multi-pass membrane protein</topology>
    </subcellularLocation>
</comment>
<dbReference type="AlphaFoldDB" id="A0A7W6H3Y4"/>
<keyword evidence="7" id="KW-0625">Polysaccharide transport</keyword>
<evidence type="ECO:0000256" key="3">
    <source>
        <dbReference type="ARBA" id="ARBA00022448"/>
    </source>
</evidence>
<feature type="transmembrane region" description="Helical" evidence="9">
    <location>
        <begin position="166"/>
        <end position="186"/>
    </location>
</feature>
<keyword evidence="3" id="KW-0813">Transport</keyword>
<feature type="transmembrane region" description="Helical" evidence="9">
    <location>
        <begin position="198"/>
        <end position="217"/>
    </location>
</feature>
<feature type="transmembrane region" description="Helical" evidence="9">
    <location>
        <begin position="140"/>
        <end position="160"/>
    </location>
</feature>
<dbReference type="RefSeq" id="WP_183199758.1">
    <property type="nucleotide sequence ID" value="NZ_JACIEK010000004.1"/>
</dbReference>
<evidence type="ECO:0000313" key="12">
    <source>
        <dbReference type="Proteomes" id="UP000542776"/>
    </source>
</evidence>
<comment type="similarity">
    <text evidence="2">Belongs to the ABC-2 integral membrane protein family.</text>
</comment>
<organism evidence="11 12">
    <name type="scientific">Aureimonas pseudogalii</name>
    <dbReference type="NCBI Taxonomy" id="1744844"/>
    <lineage>
        <taxon>Bacteria</taxon>
        <taxon>Pseudomonadati</taxon>
        <taxon>Pseudomonadota</taxon>
        <taxon>Alphaproteobacteria</taxon>
        <taxon>Hyphomicrobiales</taxon>
        <taxon>Aurantimonadaceae</taxon>
        <taxon>Aureimonas</taxon>
    </lineage>
</organism>
<evidence type="ECO:0000259" key="10">
    <source>
        <dbReference type="Pfam" id="PF01061"/>
    </source>
</evidence>
<evidence type="ECO:0000313" key="11">
    <source>
        <dbReference type="EMBL" id="MBB3998225.1"/>
    </source>
</evidence>
<keyword evidence="12" id="KW-1185">Reference proteome</keyword>
<dbReference type="PANTHER" id="PTHR30413:SF10">
    <property type="entry name" value="CAPSULE POLYSACCHARIDE EXPORT INNER-MEMBRANE PROTEIN CTRC"/>
    <property type="match status" value="1"/>
</dbReference>
<dbReference type="PANTHER" id="PTHR30413">
    <property type="entry name" value="INNER MEMBRANE TRANSPORT PERMEASE"/>
    <property type="match status" value="1"/>
</dbReference>
<evidence type="ECO:0000256" key="8">
    <source>
        <dbReference type="ARBA" id="ARBA00023136"/>
    </source>
</evidence>
<comment type="caution">
    <text evidence="11">The sequence shown here is derived from an EMBL/GenBank/DDBJ whole genome shotgun (WGS) entry which is preliminary data.</text>
</comment>
<keyword evidence="5 9" id="KW-0812">Transmembrane</keyword>
<keyword evidence="7" id="KW-0762">Sugar transport</keyword>
<proteinExistence type="inferred from homology"/>
<keyword evidence="8 9" id="KW-0472">Membrane</keyword>
<evidence type="ECO:0000256" key="1">
    <source>
        <dbReference type="ARBA" id="ARBA00004651"/>
    </source>
</evidence>
<dbReference type="InterPro" id="IPR013525">
    <property type="entry name" value="ABC2_TM"/>
</dbReference>
<gene>
    <name evidence="11" type="ORF">GGR04_002064</name>
</gene>